<evidence type="ECO:0000313" key="3">
    <source>
        <dbReference type="Proteomes" id="UP000015101"/>
    </source>
</evidence>
<dbReference type="OrthoDB" id="8844755at2759"/>
<proteinExistence type="predicted"/>
<dbReference type="CTD" id="20198939"/>
<dbReference type="EMBL" id="AMQM01000678">
    <property type="status" value="NOT_ANNOTATED_CDS"/>
    <property type="molecule type" value="Genomic_DNA"/>
</dbReference>
<dbReference type="GeneID" id="20198939"/>
<dbReference type="EnsemblMetazoa" id="HelroT160867">
    <property type="protein sequence ID" value="HelroP160867"/>
    <property type="gene ID" value="HelroG160867"/>
</dbReference>
<dbReference type="AlphaFoldDB" id="T1EQT9"/>
<reference evidence="1 3" key="2">
    <citation type="journal article" date="2013" name="Nature">
        <title>Insights into bilaterian evolution from three spiralian genomes.</title>
        <authorList>
            <person name="Simakov O."/>
            <person name="Marletaz F."/>
            <person name="Cho S.J."/>
            <person name="Edsinger-Gonzales E."/>
            <person name="Havlak P."/>
            <person name="Hellsten U."/>
            <person name="Kuo D.H."/>
            <person name="Larsson T."/>
            <person name="Lv J."/>
            <person name="Arendt D."/>
            <person name="Savage R."/>
            <person name="Osoegawa K."/>
            <person name="de Jong P."/>
            <person name="Grimwood J."/>
            <person name="Chapman J.A."/>
            <person name="Shapiro H."/>
            <person name="Aerts A."/>
            <person name="Otillar R.P."/>
            <person name="Terry A.Y."/>
            <person name="Boore J.L."/>
            <person name="Grigoriev I.V."/>
            <person name="Lindberg D.R."/>
            <person name="Seaver E.C."/>
            <person name="Weisblat D.A."/>
            <person name="Putnam N.H."/>
            <person name="Rokhsar D.S."/>
        </authorList>
    </citation>
    <scope>NUCLEOTIDE SEQUENCE</scope>
</reference>
<reference evidence="3" key="1">
    <citation type="submission" date="2012-12" db="EMBL/GenBank/DDBJ databases">
        <authorList>
            <person name="Hellsten U."/>
            <person name="Grimwood J."/>
            <person name="Chapman J.A."/>
            <person name="Shapiro H."/>
            <person name="Aerts A."/>
            <person name="Otillar R.P."/>
            <person name="Terry A.Y."/>
            <person name="Boore J.L."/>
            <person name="Simakov O."/>
            <person name="Marletaz F."/>
            <person name="Cho S.-J."/>
            <person name="Edsinger-Gonzales E."/>
            <person name="Havlak P."/>
            <person name="Kuo D.-H."/>
            <person name="Larsson T."/>
            <person name="Lv J."/>
            <person name="Arendt D."/>
            <person name="Savage R."/>
            <person name="Osoegawa K."/>
            <person name="de Jong P."/>
            <person name="Lindberg D.R."/>
            <person name="Seaver E.C."/>
            <person name="Weisblat D.A."/>
            <person name="Putnam N.H."/>
            <person name="Grigoriev I.V."/>
            <person name="Rokhsar D.S."/>
        </authorList>
    </citation>
    <scope>NUCLEOTIDE SEQUENCE</scope>
</reference>
<keyword evidence="3" id="KW-1185">Reference proteome</keyword>
<gene>
    <name evidence="2" type="primary">20198939</name>
    <name evidence="1" type="ORF">HELRODRAFT_160867</name>
</gene>
<organism evidence="2 3">
    <name type="scientific">Helobdella robusta</name>
    <name type="common">Californian leech</name>
    <dbReference type="NCBI Taxonomy" id="6412"/>
    <lineage>
        <taxon>Eukaryota</taxon>
        <taxon>Metazoa</taxon>
        <taxon>Spiralia</taxon>
        <taxon>Lophotrochozoa</taxon>
        <taxon>Annelida</taxon>
        <taxon>Clitellata</taxon>
        <taxon>Hirudinea</taxon>
        <taxon>Rhynchobdellida</taxon>
        <taxon>Glossiphoniidae</taxon>
        <taxon>Helobdella</taxon>
    </lineage>
</organism>
<dbReference type="EMBL" id="KB096324">
    <property type="protein sequence ID" value="ESO06673.1"/>
    <property type="molecule type" value="Genomic_DNA"/>
</dbReference>
<dbReference type="KEGG" id="hro:HELRODRAFT_160867"/>
<dbReference type="HOGENOM" id="CLU_2173690_0_0_1"/>
<evidence type="ECO:0000313" key="1">
    <source>
        <dbReference type="EMBL" id="ESO06673.1"/>
    </source>
</evidence>
<dbReference type="Proteomes" id="UP000015101">
    <property type="component" value="Unassembled WGS sequence"/>
</dbReference>
<reference evidence="2" key="3">
    <citation type="submission" date="2015-06" db="UniProtKB">
        <authorList>
            <consortium name="EnsemblMetazoa"/>
        </authorList>
    </citation>
    <scope>IDENTIFICATION</scope>
</reference>
<sequence>MAIYHVIYRPEKAIHTKHIISTEYNMAIYNTQQTHTQTNIYTYIHRRMLSLVVSSLLLLLLRNNNEKFFMYCLSATNVTYQANQVSRAKRGQVLGTKGGFRGCTIWFTGW</sequence>
<accession>T1EQT9</accession>
<evidence type="ECO:0000313" key="2">
    <source>
        <dbReference type="EnsemblMetazoa" id="HelroP160867"/>
    </source>
</evidence>
<dbReference type="STRING" id="6412.T1EQT9"/>
<protein>
    <submittedName>
        <fullName evidence="1 2">Uncharacterized protein</fullName>
    </submittedName>
</protein>
<dbReference type="eggNOG" id="KOG4238">
    <property type="taxonomic scope" value="Eukaryota"/>
</dbReference>
<dbReference type="InParanoid" id="T1EQT9"/>
<name>T1EQT9_HELRO</name>
<dbReference type="RefSeq" id="XP_009016041.1">
    <property type="nucleotide sequence ID" value="XM_009017793.1"/>
</dbReference>